<evidence type="ECO:0000256" key="2">
    <source>
        <dbReference type="ARBA" id="ARBA00011981"/>
    </source>
</evidence>
<evidence type="ECO:0000313" key="10">
    <source>
        <dbReference type="Proteomes" id="UP000694888"/>
    </source>
</evidence>
<feature type="compositionally biased region" description="Acidic residues" evidence="8">
    <location>
        <begin position="57"/>
        <end position="69"/>
    </location>
</feature>
<evidence type="ECO:0000256" key="1">
    <source>
        <dbReference type="ARBA" id="ARBA00010460"/>
    </source>
</evidence>
<reference evidence="11" key="1">
    <citation type="submission" date="2025-08" db="UniProtKB">
        <authorList>
            <consortium name="RefSeq"/>
        </authorList>
    </citation>
    <scope>IDENTIFICATION</scope>
</reference>
<name>A0ABM1VRF2_APLCA</name>
<dbReference type="SUPFAM" id="SSF51735">
    <property type="entry name" value="NAD(P)-binding Rossmann-fold domains"/>
    <property type="match status" value="1"/>
</dbReference>
<dbReference type="Gene3D" id="3.40.50.720">
    <property type="entry name" value="NAD(P)-binding Rossmann-like Domain"/>
    <property type="match status" value="1"/>
</dbReference>
<keyword evidence="10" id="KW-1185">Reference proteome</keyword>
<dbReference type="InterPro" id="IPR011032">
    <property type="entry name" value="GroES-like_sf"/>
</dbReference>
<accession>A0ABM1VRF2</accession>
<dbReference type="EC" id="1.3.1.48" evidence="2"/>
<sequence length="414" mass="45161">MKKAGGKQKKPQTVGDKAEVLEKDAMALKDSQTSAEGKAEEEVGGGDPEVEKLPEGQEGEAEEEGEEEVTVPVTAASQVWIKTRQYVGTPRRQDFLLKSEELRCIEDGEILVKALCWTVEHYMRIFDIPLGSTMIGEQVATVVDSRHPDFPVTSLVVVPTGWRTFSIVNPGVTLVREVPDLAGLPVSLCLGTLGLPGLTAYFGLLDICQAMNGDVVLVNAAAGCVGSLVGQLAKLQNCSVIGFAGSKARCDWMRELGFDHVFNYNAVNPGAAVRRAAPNGVDCYFDNVGAGFTEDVLGCVKPMGRVCVCGDVATYRQQLPEEYKPDPYRLVSLIKRRVSTHTVFDFAHRFAEAEARLLDWVHQGKLRYQHTEYSGFRQLPEALAALYDGEKAGKLVVTSDDDQPPLLKADDVIE</sequence>
<comment type="catalytic activity">
    <reaction evidence="5">
        <text>13,14-dihydro-15-oxo-prostaglandin F1alpha + NADP(+) = 15-oxoprostaglandin F1alpha + NADPH + H(+)</text>
        <dbReference type="Rhea" id="RHEA:50592"/>
        <dbReference type="ChEBI" id="CHEBI:15378"/>
        <dbReference type="ChEBI" id="CHEBI:57783"/>
        <dbReference type="ChEBI" id="CHEBI:58349"/>
        <dbReference type="ChEBI" id="CHEBI:79072"/>
        <dbReference type="ChEBI" id="CHEBI:133411"/>
    </reaction>
    <physiologicalReaction direction="right-to-left" evidence="5">
        <dbReference type="Rhea" id="RHEA:50594"/>
    </physiologicalReaction>
</comment>
<dbReference type="InterPro" id="IPR013149">
    <property type="entry name" value="ADH-like_C"/>
</dbReference>
<dbReference type="InterPro" id="IPR036291">
    <property type="entry name" value="NAD(P)-bd_dom_sf"/>
</dbReference>
<comment type="catalytic activity">
    <reaction evidence="6">
        <text>13,14-dihydro-15-oxo-PGF2alpha + NADP(+) = 15-oxoprostaglandin F2alpha + NADPH + H(+)</text>
        <dbReference type="Rhea" id="RHEA:50588"/>
        <dbReference type="ChEBI" id="CHEBI:15378"/>
        <dbReference type="ChEBI" id="CHEBI:57783"/>
        <dbReference type="ChEBI" id="CHEBI:58349"/>
        <dbReference type="ChEBI" id="CHEBI:133374"/>
        <dbReference type="ChEBI" id="CHEBI:133409"/>
    </reaction>
    <physiologicalReaction direction="right-to-left" evidence="6">
        <dbReference type="Rhea" id="RHEA:50590"/>
    </physiologicalReaction>
</comment>
<evidence type="ECO:0000259" key="9">
    <source>
        <dbReference type="SMART" id="SM00829"/>
    </source>
</evidence>
<feature type="compositionally biased region" description="Basic and acidic residues" evidence="8">
    <location>
        <begin position="16"/>
        <end position="27"/>
    </location>
</feature>
<dbReference type="InterPro" id="IPR041694">
    <property type="entry name" value="ADH_N_2"/>
</dbReference>
<dbReference type="Gene3D" id="3.90.180.10">
    <property type="entry name" value="Medium-chain alcohol dehydrogenases, catalytic domain"/>
    <property type="match status" value="1"/>
</dbReference>
<dbReference type="InterPro" id="IPR045010">
    <property type="entry name" value="MDR_fam"/>
</dbReference>
<comment type="similarity">
    <text evidence="1">Belongs to the NADP-dependent oxidoreductase L4BD family.</text>
</comment>
<keyword evidence="3" id="KW-0560">Oxidoreductase</keyword>
<feature type="region of interest" description="Disordered" evidence="8">
    <location>
        <begin position="1"/>
        <end position="70"/>
    </location>
</feature>
<dbReference type="Pfam" id="PF16884">
    <property type="entry name" value="ADH_N_2"/>
    <property type="match status" value="1"/>
</dbReference>
<dbReference type="SUPFAM" id="SSF50129">
    <property type="entry name" value="GroES-like"/>
    <property type="match status" value="1"/>
</dbReference>
<dbReference type="InterPro" id="IPR020843">
    <property type="entry name" value="ER"/>
</dbReference>
<evidence type="ECO:0000256" key="4">
    <source>
        <dbReference type="ARBA" id="ARBA00033119"/>
    </source>
</evidence>
<dbReference type="Proteomes" id="UP000694888">
    <property type="component" value="Unplaced"/>
</dbReference>
<dbReference type="Pfam" id="PF00107">
    <property type="entry name" value="ADH_zinc_N"/>
    <property type="match status" value="1"/>
</dbReference>
<evidence type="ECO:0000256" key="8">
    <source>
        <dbReference type="SAM" id="MobiDB-lite"/>
    </source>
</evidence>
<evidence type="ECO:0000313" key="11">
    <source>
        <dbReference type="RefSeq" id="XP_035824994.1"/>
    </source>
</evidence>
<protein>
    <recommendedName>
        <fullName evidence="4">15-oxoprostaglandin 13-reductase</fullName>
        <ecNumber evidence="2">1.3.1.48</ecNumber>
    </recommendedName>
    <alternativeName>
        <fullName evidence="4">15-oxoprostaglandin 13-reductase</fullName>
    </alternativeName>
</protein>
<dbReference type="SMART" id="SM00829">
    <property type="entry name" value="PKS_ER"/>
    <property type="match status" value="1"/>
</dbReference>
<evidence type="ECO:0000256" key="7">
    <source>
        <dbReference type="ARBA" id="ARBA00049070"/>
    </source>
</evidence>
<comment type="catalytic activity">
    <reaction evidence="7">
        <text>13,14-dihydro-15-oxo-prostaglandin E1 + NADP(+) = 15-oxoprostaglandin E1 + NADPH + H(+)</text>
        <dbReference type="Rhea" id="RHEA:50584"/>
        <dbReference type="ChEBI" id="CHEBI:15378"/>
        <dbReference type="ChEBI" id="CHEBI:57401"/>
        <dbReference type="ChEBI" id="CHEBI:57783"/>
        <dbReference type="ChEBI" id="CHEBI:58349"/>
        <dbReference type="ChEBI" id="CHEBI:133408"/>
    </reaction>
    <physiologicalReaction direction="right-to-left" evidence="7">
        <dbReference type="Rhea" id="RHEA:50586"/>
    </physiologicalReaction>
</comment>
<evidence type="ECO:0000256" key="6">
    <source>
        <dbReference type="ARBA" id="ARBA00048290"/>
    </source>
</evidence>
<feature type="compositionally biased region" description="Basic residues" evidence="8">
    <location>
        <begin position="1"/>
        <end position="10"/>
    </location>
</feature>
<dbReference type="RefSeq" id="XP_035824994.1">
    <property type="nucleotide sequence ID" value="XM_035969101.1"/>
</dbReference>
<gene>
    <name evidence="11" type="primary">LOC101861654</name>
</gene>
<proteinExistence type="inferred from homology"/>
<dbReference type="PANTHER" id="PTHR43205:SF7">
    <property type="entry name" value="PROSTAGLANDIN REDUCTASE 1"/>
    <property type="match status" value="1"/>
</dbReference>
<organism evidence="10 11">
    <name type="scientific">Aplysia californica</name>
    <name type="common">California sea hare</name>
    <dbReference type="NCBI Taxonomy" id="6500"/>
    <lineage>
        <taxon>Eukaryota</taxon>
        <taxon>Metazoa</taxon>
        <taxon>Spiralia</taxon>
        <taxon>Lophotrochozoa</taxon>
        <taxon>Mollusca</taxon>
        <taxon>Gastropoda</taxon>
        <taxon>Heterobranchia</taxon>
        <taxon>Euthyneura</taxon>
        <taxon>Tectipleura</taxon>
        <taxon>Aplysiida</taxon>
        <taxon>Aplysioidea</taxon>
        <taxon>Aplysiidae</taxon>
        <taxon>Aplysia</taxon>
    </lineage>
</organism>
<evidence type="ECO:0000256" key="3">
    <source>
        <dbReference type="ARBA" id="ARBA00023002"/>
    </source>
</evidence>
<feature type="domain" description="Enoyl reductase (ER)" evidence="9">
    <location>
        <begin position="88"/>
        <end position="397"/>
    </location>
</feature>
<dbReference type="GeneID" id="101861654"/>
<dbReference type="PANTHER" id="PTHR43205">
    <property type="entry name" value="PROSTAGLANDIN REDUCTASE"/>
    <property type="match status" value="1"/>
</dbReference>
<evidence type="ECO:0000256" key="5">
    <source>
        <dbReference type="ARBA" id="ARBA00047878"/>
    </source>
</evidence>